<gene>
    <name evidence="1" type="ORF">GCM10017083_32690</name>
</gene>
<name>A0A918XTP7_9PROT</name>
<proteinExistence type="predicted"/>
<evidence type="ECO:0000313" key="1">
    <source>
        <dbReference type="EMBL" id="GHD54735.1"/>
    </source>
</evidence>
<evidence type="ECO:0000313" key="2">
    <source>
        <dbReference type="Proteomes" id="UP000630353"/>
    </source>
</evidence>
<accession>A0A918XTP7</accession>
<sequence length="51" mass="5197">MWNSASGYGVGISQVAAAATDTDIIPTVDATVSILSNDMSLSPWLIAGRTA</sequence>
<protein>
    <submittedName>
        <fullName evidence="1">Uncharacterized protein</fullName>
    </submittedName>
</protein>
<organism evidence="1 2">
    <name type="scientific">Thalassobaculum fulvum</name>
    <dbReference type="NCBI Taxonomy" id="1633335"/>
    <lineage>
        <taxon>Bacteria</taxon>
        <taxon>Pseudomonadati</taxon>
        <taxon>Pseudomonadota</taxon>
        <taxon>Alphaproteobacteria</taxon>
        <taxon>Rhodospirillales</taxon>
        <taxon>Thalassobaculaceae</taxon>
        <taxon>Thalassobaculum</taxon>
    </lineage>
</organism>
<dbReference type="EMBL" id="BMZS01000007">
    <property type="protein sequence ID" value="GHD54735.1"/>
    <property type="molecule type" value="Genomic_DNA"/>
</dbReference>
<reference evidence="1" key="2">
    <citation type="submission" date="2020-09" db="EMBL/GenBank/DDBJ databases">
        <authorList>
            <person name="Sun Q."/>
            <person name="Kim S."/>
        </authorList>
    </citation>
    <scope>NUCLEOTIDE SEQUENCE</scope>
    <source>
        <strain evidence="1">KCTC 42651</strain>
    </source>
</reference>
<dbReference type="Proteomes" id="UP000630353">
    <property type="component" value="Unassembled WGS sequence"/>
</dbReference>
<dbReference type="AlphaFoldDB" id="A0A918XTP7"/>
<keyword evidence="2" id="KW-1185">Reference proteome</keyword>
<comment type="caution">
    <text evidence="1">The sequence shown here is derived from an EMBL/GenBank/DDBJ whole genome shotgun (WGS) entry which is preliminary data.</text>
</comment>
<reference evidence="1" key="1">
    <citation type="journal article" date="2014" name="Int. J. Syst. Evol. Microbiol.">
        <title>Complete genome sequence of Corynebacterium casei LMG S-19264T (=DSM 44701T), isolated from a smear-ripened cheese.</title>
        <authorList>
            <consortium name="US DOE Joint Genome Institute (JGI-PGF)"/>
            <person name="Walter F."/>
            <person name="Albersmeier A."/>
            <person name="Kalinowski J."/>
            <person name="Ruckert C."/>
        </authorList>
    </citation>
    <scope>NUCLEOTIDE SEQUENCE</scope>
    <source>
        <strain evidence="1">KCTC 42651</strain>
    </source>
</reference>